<keyword evidence="5 9" id="KW-0863">Zinc-finger</keyword>
<evidence type="ECO:0000256" key="1">
    <source>
        <dbReference type="ARBA" id="ARBA00004123"/>
    </source>
</evidence>
<evidence type="ECO:0000256" key="9">
    <source>
        <dbReference type="PROSITE-ProRule" id="PRU00723"/>
    </source>
</evidence>
<comment type="caution">
    <text evidence="13">The sequence shown here is derived from an EMBL/GenBank/DDBJ whole genome shotgun (WGS) entry which is preliminary data.</text>
</comment>
<feature type="zinc finger region" description="C3H1-type" evidence="9">
    <location>
        <begin position="68"/>
        <end position="95"/>
    </location>
</feature>
<feature type="domain" description="YTH" evidence="12">
    <location>
        <begin position="138"/>
        <end position="268"/>
    </location>
</feature>
<dbReference type="Proteomes" id="UP001162131">
    <property type="component" value="Unassembled WGS sequence"/>
</dbReference>
<dbReference type="AlphaFoldDB" id="A0AAU9J355"/>
<dbReference type="SUPFAM" id="SSF90229">
    <property type="entry name" value="CCCH zinc finger"/>
    <property type="match status" value="1"/>
</dbReference>
<name>A0AAU9J355_9CILI</name>
<dbReference type="GO" id="GO:0003723">
    <property type="term" value="F:RNA binding"/>
    <property type="evidence" value="ECO:0007669"/>
    <property type="project" value="UniProtKB-KW"/>
</dbReference>
<dbReference type="CDD" id="cd21134">
    <property type="entry name" value="YTH"/>
    <property type="match status" value="1"/>
</dbReference>
<evidence type="ECO:0000313" key="14">
    <source>
        <dbReference type="Proteomes" id="UP001162131"/>
    </source>
</evidence>
<dbReference type="GO" id="GO:0006397">
    <property type="term" value="P:mRNA processing"/>
    <property type="evidence" value="ECO:0007669"/>
    <property type="project" value="UniProtKB-KW"/>
</dbReference>
<evidence type="ECO:0000256" key="7">
    <source>
        <dbReference type="ARBA" id="ARBA00022884"/>
    </source>
</evidence>
<evidence type="ECO:0000256" key="2">
    <source>
        <dbReference type="ARBA" id="ARBA00022664"/>
    </source>
</evidence>
<dbReference type="Gene3D" id="4.10.1000.10">
    <property type="entry name" value="Zinc finger, CCCH-type"/>
    <property type="match status" value="1"/>
</dbReference>
<dbReference type="PANTHER" id="PTHR23102:SF24">
    <property type="entry name" value="CLEAVAGE AND POLYADENYLATION SPECIFICITY FACTOR SUBUNIT 4"/>
    <property type="match status" value="1"/>
</dbReference>
<dbReference type="PROSITE" id="PS50103">
    <property type="entry name" value="ZF_C3H1"/>
    <property type="match status" value="2"/>
</dbReference>
<evidence type="ECO:0000313" key="13">
    <source>
        <dbReference type="EMBL" id="CAG9319780.1"/>
    </source>
</evidence>
<evidence type="ECO:0000259" key="11">
    <source>
        <dbReference type="PROSITE" id="PS50103"/>
    </source>
</evidence>
<feature type="compositionally biased region" description="Basic and acidic residues" evidence="10">
    <location>
        <begin position="280"/>
        <end position="294"/>
    </location>
</feature>
<comment type="subcellular location">
    <subcellularLocation>
        <location evidence="1">Nucleus</location>
    </subcellularLocation>
</comment>
<dbReference type="EMBL" id="CAJZBQ010000023">
    <property type="protein sequence ID" value="CAG9319780.1"/>
    <property type="molecule type" value="Genomic_DNA"/>
</dbReference>
<dbReference type="GO" id="GO:0008270">
    <property type="term" value="F:zinc ion binding"/>
    <property type="evidence" value="ECO:0007669"/>
    <property type="project" value="UniProtKB-KW"/>
</dbReference>
<evidence type="ECO:0000256" key="5">
    <source>
        <dbReference type="ARBA" id="ARBA00022771"/>
    </source>
</evidence>
<evidence type="ECO:0000256" key="6">
    <source>
        <dbReference type="ARBA" id="ARBA00022833"/>
    </source>
</evidence>
<keyword evidence="7" id="KW-0694">RNA-binding</keyword>
<accession>A0AAU9J355</accession>
<feature type="zinc finger region" description="C3H1-type" evidence="9">
    <location>
        <begin position="19"/>
        <end position="41"/>
    </location>
</feature>
<evidence type="ECO:0000256" key="3">
    <source>
        <dbReference type="ARBA" id="ARBA00022723"/>
    </source>
</evidence>
<keyword evidence="4" id="KW-0677">Repeat</keyword>
<evidence type="ECO:0000256" key="4">
    <source>
        <dbReference type="ARBA" id="ARBA00022737"/>
    </source>
</evidence>
<dbReference type="InterPro" id="IPR000571">
    <property type="entry name" value="Znf_CCCH"/>
</dbReference>
<keyword evidence="3 9" id="KW-0479">Metal-binding</keyword>
<dbReference type="PANTHER" id="PTHR23102">
    <property type="entry name" value="CLEAVAGE AND POLYADENYLATION SPECIFICITY FACTOR SUBUNIT 4-RELATED"/>
    <property type="match status" value="1"/>
</dbReference>
<dbReference type="InterPro" id="IPR007275">
    <property type="entry name" value="YTH_domain"/>
</dbReference>
<dbReference type="PROSITE" id="PS50882">
    <property type="entry name" value="YTH"/>
    <property type="match status" value="1"/>
</dbReference>
<dbReference type="InterPro" id="IPR045348">
    <property type="entry name" value="CPSF4/Yth1"/>
</dbReference>
<keyword evidence="6 9" id="KW-0862">Zinc</keyword>
<keyword evidence="14" id="KW-1185">Reference proteome</keyword>
<reference evidence="13" key="1">
    <citation type="submission" date="2021-09" db="EMBL/GenBank/DDBJ databases">
        <authorList>
            <consortium name="AG Swart"/>
            <person name="Singh M."/>
            <person name="Singh A."/>
            <person name="Seah K."/>
            <person name="Emmerich C."/>
        </authorList>
    </citation>
    <scope>NUCLEOTIDE SEQUENCE</scope>
    <source>
        <strain evidence="13">ATCC30299</strain>
    </source>
</reference>
<dbReference type="Pfam" id="PF04146">
    <property type="entry name" value="YTH"/>
    <property type="match status" value="1"/>
</dbReference>
<evidence type="ECO:0000256" key="10">
    <source>
        <dbReference type="SAM" id="MobiDB-lite"/>
    </source>
</evidence>
<feature type="domain" description="C3H1-type" evidence="11">
    <location>
        <begin position="68"/>
        <end position="95"/>
    </location>
</feature>
<feature type="domain" description="C3H1-type" evidence="11">
    <location>
        <begin position="19"/>
        <end position="41"/>
    </location>
</feature>
<protein>
    <submittedName>
        <fullName evidence="13">Uncharacterized protein</fullName>
    </submittedName>
</protein>
<keyword evidence="2" id="KW-0507">mRNA processing</keyword>
<gene>
    <name evidence="13" type="ORF">BSTOLATCC_MIC24327</name>
</gene>
<evidence type="ECO:0000259" key="12">
    <source>
        <dbReference type="PROSITE" id="PS50882"/>
    </source>
</evidence>
<dbReference type="SMART" id="SM00356">
    <property type="entry name" value="ZnF_C3H1"/>
    <property type="match status" value="3"/>
</dbReference>
<keyword evidence="8" id="KW-0539">Nucleus</keyword>
<proteinExistence type="predicted"/>
<feature type="region of interest" description="Disordered" evidence="10">
    <location>
        <begin position="280"/>
        <end position="301"/>
    </location>
</feature>
<dbReference type="GO" id="GO:0005634">
    <property type="term" value="C:nucleus"/>
    <property type="evidence" value="ECO:0007669"/>
    <property type="project" value="UniProtKB-SubCell"/>
</dbReference>
<evidence type="ECO:0000256" key="8">
    <source>
        <dbReference type="ARBA" id="ARBA00023242"/>
    </source>
</evidence>
<dbReference type="Gene3D" id="3.10.590.10">
    <property type="entry name" value="ph1033 like domains"/>
    <property type="match status" value="1"/>
</dbReference>
<sequence>MDSMQDKQQTIDRRKWTVVCKHWLKGLCQKDDKCEYLHQYDLSRMPICSSITKGRPCTSEDCVFKHIDPNQKRCPRYELGFCIKGPQCKERHERTNEPPTYLPDKYFAEIINPMFHSMVPMKTDSLFLPAGQVQFQGTSRYFIACGTTEAVQTALIHSAWATTNSNLTVLRNSLKQSENVALIFRDDKYFYGFAKIVGDIDPNFKPGIFGDDPSTAANFRIRWIKKCRLELDSTNHLRNPFDGMLRVRMGKEAQEIEGEVAEKICSMMVPLQDYEVLEYKKSKRQREDEKNGKHPDKKHRS</sequence>
<organism evidence="13 14">
    <name type="scientific">Blepharisma stoltei</name>
    <dbReference type="NCBI Taxonomy" id="1481888"/>
    <lineage>
        <taxon>Eukaryota</taxon>
        <taxon>Sar</taxon>
        <taxon>Alveolata</taxon>
        <taxon>Ciliophora</taxon>
        <taxon>Postciliodesmatophora</taxon>
        <taxon>Heterotrichea</taxon>
        <taxon>Heterotrichida</taxon>
        <taxon>Blepharismidae</taxon>
        <taxon>Blepharisma</taxon>
    </lineage>
</organism>
<dbReference type="InterPro" id="IPR036855">
    <property type="entry name" value="Znf_CCCH_sf"/>
</dbReference>